<protein>
    <submittedName>
        <fullName evidence="2">Uncharacterized protein</fullName>
    </submittedName>
</protein>
<organism evidence="2 4">
    <name type="scientific">Methylobacterium oxalidis</name>
    <dbReference type="NCBI Taxonomy" id="944322"/>
    <lineage>
        <taxon>Bacteria</taxon>
        <taxon>Pseudomonadati</taxon>
        <taxon>Pseudomonadota</taxon>
        <taxon>Alphaproteobacteria</taxon>
        <taxon>Hyphomicrobiales</taxon>
        <taxon>Methylobacteriaceae</taxon>
        <taxon>Methylobacterium</taxon>
    </lineage>
</organism>
<dbReference type="Proteomes" id="UP001156856">
    <property type="component" value="Unassembled WGS sequence"/>
</dbReference>
<sequence>MERRQGWTARLPRAAAAHERRTRRARKAAAQGLEDIEEPGVREIVHRLIRQAVSLQGTRHAQPKFGQ</sequence>
<name>A0A512J925_9HYPH</name>
<comment type="caution">
    <text evidence="2">The sequence shown here is derived from an EMBL/GenBank/DDBJ whole genome shotgun (WGS) entry which is preliminary data.</text>
</comment>
<dbReference type="EMBL" id="BJZU01000104">
    <property type="protein sequence ID" value="GEP06448.1"/>
    <property type="molecule type" value="Genomic_DNA"/>
</dbReference>
<evidence type="ECO:0000313" key="3">
    <source>
        <dbReference type="EMBL" id="GLS65488.1"/>
    </source>
</evidence>
<dbReference type="Proteomes" id="UP000321960">
    <property type="component" value="Unassembled WGS sequence"/>
</dbReference>
<reference evidence="3" key="1">
    <citation type="journal article" date="2014" name="Int. J. Syst. Evol. Microbiol.">
        <title>Complete genome of a new Firmicutes species belonging to the dominant human colonic microbiota ('Ruminococcus bicirculans') reveals two chromosomes and a selective capacity to utilize plant glucans.</title>
        <authorList>
            <consortium name="NISC Comparative Sequencing Program"/>
            <person name="Wegmann U."/>
            <person name="Louis P."/>
            <person name="Goesmann A."/>
            <person name="Henrissat B."/>
            <person name="Duncan S.H."/>
            <person name="Flint H.J."/>
        </authorList>
    </citation>
    <scope>NUCLEOTIDE SEQUENCE</scope>
    <source>
        <strain evidence="3">NBRC 107715</strain>
    </source>
</reference>
<evidence type="ECO:0000313" key="4">
    <source>
        <dbReference type="Proteomes" id="UP000321960"/>
    </source>
</evidence>
<reference evidence="5" key="2">
    <citation type="journal article" date="2019" name="Int. J. Syst. Evol. Microbiol.">
        <title>The Global Catalogue of Microorganisms (GCM) 10K type strain sequencing project: providing services to taxonomists for standard genome sequencing and annotation.</title>
        <authorList>
            <consortium name="The Broad Institute Genomics Platform"/>
            <consortium name="The Broad Institute Genome Sequencing Center for Infectious Disease"/>
            <person name="Wu L."/>
            <person name="Ma J."/>
        </authorList>
    </citation>
    <scope>NUCLEOTIDE SEQUENCE [LARGE SCALE GENOMIC DNA]</scope>
    <source>
        <strain evidence="5">NBRC 107715</strain>
    </source>
</reference>
<reference evidence="2 4" key="3">
    <citation type="submission" date="2019-07" db="EMBL/GenBank/DDBJ databases">
        <title>Whole genome shotgun sequence of Methylobacterium oxalidis NBRC 107715.</title>
        <authorList>
            <person name="Hosoyama A."/>
            <person name="Uohara A."/>
            <person name="Ohji S."/>
            <person name="Ichikawa N."/>
        </authorList>
    </citation>
    <scope>NUCLEOTIDE SEQUENCE [LARGE SCALE GENOMIC DNA]</scope>
    <source>
        <strain evidence="2 4">NBRC 107715</strain>
    </source>
</reference>
<gene>
    <name evidence="3" type="ORF">GCM10007888_38700</name>
    <name evidence="2" type="ORF">MOX02_44860</name>
</gene>
<evidence type="ECO:0000313" key="2">
    <source>
        <dbReference type="EMBL" id="GEP06448.1"/>
    </source>
</evidence>
<accession>A0A512J925</accession>
<evidence type="ECO:0000256" key="1">
    <source>
        <dbReference type="SAM" id="MobiDB-lite"/>
    </source>
</evidence>
<feature type="region of interest" description="Disordered" evidence="1">
    <location>
        <begin position="1"/>
        <end position="26"/>
    </location>
</feature>
<dbReference type="EMBL" id="BSPK01000072">
    <property type="protein sequence ID" value="GLS65488.1"/>
    <property type="molecule type" value="Genomic_DNA"/>
</dbReference>
<evidence type="ECO:0000313" key="5">
    <source>
        <dbReference type="Proteomes" id="UP001156856"/>
    </source>
</evidence>
<reference evidence="3" key="4">
    <citation type="submission" date="2023-01" db="EMBL/GenBank/DDBJ databases">
        <title>Draft genome sequence of Methylobacterium oxalidis strain NBRC 107715.</title>
        <authorList>
            <person name="Sun Q."/>
            <person name="Mori K."/>
        </authorList>
    </citation>
    <scope>NUCLEOTIDE SEQUENCE</scope>
    <source>
        <strain evidence="3">NBRC 107715</strain>
    </source>
</reference>
<proteinExistence type="predicted"/>
<dbReference type="AlphaFoldDB" id="A0A512J925"/>
<keyword evidence="5" id="KW-1185">Reference proteome</keyword>